<gene>
    <name evidence="1" type="ORF">M9Y10_019873</name>
</gene>
<evidence type="ECO:0000313" key="1">
    <source>
        <dbReference type="EMBL" id="KAK8847286.1"/>
    </source>
</evidence>
<protein>
    <submittedName>
        <fullName evidence="1">Uncharacterized protein</fullName>
    </submittedName>
</protein>
<keyword evidence="2" id="KW-1185">Reference proteome</keyword>
<dbReference type="Proteomes" id="UP001470230">
    <property type="component" value="Unassembled WGS sequence"/>
</dbReference>
<dbReference type="EMBL" id="JAPFFF010000028">
    <property type="protein sequence ID" value="KAK8847286.1"/>
    <property type="molecule type" value="Genomic_DNA"/>
</dbReference>
<evidence type="ECO:0000313" key="2">
    <source>
        <dbReference type="Proteomes" id="UP001470230"/>
    </source>
</evidence>
<proteinExistence type="predicted"/>
<reference evidence="1 2" key="1">
    <citation type="submission" date="2024-04" db="EMBL/GenBank/DDBJ databases">
        <title>Tritrichomonas musculus Genome.</title>
        <authorList>
            <person name="Alves-Ferreira E."/>
            <person name="Grigg M."/>
            <person name="Lorenzi H."/>
            <person name="Galac M."/>
        </authorList>
    </citation>
    <scope>NUCLEOTIDE SEQUENCE [LARGE SCALE GENOMIC DNA]</scope>
    <source>
        <strain evidence="1 2">EAF2021</strain>
    </source>
</reference>
<organism evidence="1 2">
    <name type="scientific">Tritrichomonas musculus</name>
    <dbReference type="NCBI Taxonomy" id="1915356"/>
    <lineage>
        <taxon>Eukaryota</taxon>
        <taxon>Metamonada</taxon>
        <taxon>Parabasalia</taxon>
        <taxon>Tritrichomonadida</taxon>
        <taxon>Tritrichomonadidae</taxon>
        <taxon>Tritrichomonas</taxon>
    </lineage>
</organism>
<sequence length="96" mass="11513">MDFIKLLFKENNNNEFCHLYSFVEYIRDYDEVKRSNTLTINTITLGTQQTKTIRQRMTFQISNNQNEFIVGGKNCVLRTKLCFLDEYSIFFNKSYI</sequence>
<name>A0ABR2HHM2_9EUKA</name>
<comment type="caution">
    <text evidence="1">The sequence shown here is derived from an EMBL/GenBank/DDBJ whole genome shotgun (WGS) entry which is preliminary data.</text>
</comment>
<accession>A0ABR2HHM2</accession>